<dbReference type="EMBL" id="OZ022406">
    <property type="protein sequence ID" value="CAK9437083.1"/>
    <property type="molecule type" value="Genomic_DNA"/>
</dbReference>
<sequence>MERIFYGTDYRDPITNYPIYIFDTSYLPSTEVIDYNELIPTLMQCLPLKPYVLVIFSSGLNRISWLWGLKFIKNFMMVDNNSGYNLRNLVKIFLVHDSWFIKSVTSMLYNYNSTRKNLVMLNKLMDTFSLNSDGLGGQTEVIHCNNLSQLSEYLDITKLKTSLNVYEYDFQLEESIKLSMKLTPTINPYVTLSPVKHPLFYHHIYQFFHIIDSNGSKVELLFYKPGKKAKIDILYQCLLRNQLIWINDWDLYSISTTFKRLLSELPHPLIPMDEIILPVEDNFEFTSGIFQKINIRHRCCQQTENYDTLLLQLFECFHELILNEAVTKHTSSTIGKCMSHCLSQTVVSSDNSDTQIISRFIKNVLEHWEQIRGSFEFPSVEDIVFGNYQETSMVEDSFDESYDITFQDENNDNESRIAFNTRSMLSENTKLRSREVESDDVSTLKSSKSSSSSSVHSGSSSSILNDDSSPRLATIRRRSSSSSLTKPKLPERKSRSSTSITRLNAESSLQRTSETRPPVLQKKKSSSKHGTGAGAPPPTLPSRKREVLFEAEDILSNSSPSEDKIIDSSETKVCGVEDTKKPRSKESSEAKEAKDDDIAKNKQEQSSPTKDKDQAAPKPPLSNKSTKTAKNNFENGHVTKSTASVAPSDQPVIPRPELRFNPAKSTASAFQSSNKDNYTPSNRSKSFNKITSASAAAAATTAAAFSKFSEPASMNGKTPITPKKLVIRGRKVSQLAKLFEERREGIDILKSM</sequence>
<evidence type="ECO:0000256" key="1">
    <source>
        <dbReference type="SAM" id="MobiDB-lite"/>
    </source>
</evidence>
<evidence type="ECO:0000313" key="3">
    <source>
        <dbReference type="EMBL" id="CAK9437083.1"/>
    </source>
</evidence>
<dbReference type="PROSITE" id="PS50238">
    <property type="entry name" value="RHOGAP"/>
    <property type="match status" value="1"/>
</dbReference>
<dbReference type="SMART" id="SM00324">
    <property type="entry name" value="RhoGAP"/>
    <property type="match status" value="1"/>
</dbReference>
<dbReference type="Pfam" id="PF13716">
    <property type="entry name" value="CRAL_TRIO_2"/>
    <property type="match status" value="1"/>
</dbReference>
<protein>
    <recommendedName>
        <fullName evidence="2">Rho-GAP domain-containing protein</fullName>
    </recommendedName>
</protein>
<dbReference type="Proteomes" id="UP001497383">
    <property type="component" value="Chromosome 2"/>
</dbReference>
<feature type="region of interest" description="Disordered" evidence="1">
    <location>
        <begin position="430"/>
        <end position="686"/>
    </location>
</feature>
<gene>
    <name evidence="3" type="ORF">LODBEIA_P15210</name>
</gene>
<dbReference type="Pfam" id="PF00620">
    <property type="entry name" value="RhoGAP"/>
    <property type="match status" value="1"/>
</dbReference>
<dbReference type="InterPro" id="IPR001251">
    <property type="entry name" value="CRAL-TRIO_dom"/>
</dbReference>
<organism evidence="3 4">
    <name type="scientific">Lodderomyces beijingensis</name>
    <dbReference type="NCBI Taxonomy" id="1775926"/>
    <lineage>
        <taxon>Eukaryota</taxon>
        <taxon>Fungi</taxon>
        <taxon>Dikarya</taxon>
        <taxon>Ascomycota</taxon>
        <taxon>Saccharomycotina</taxon>
        <taxon>Pichiomycetes</taxon>
        <taxon>Debaryomycetaceae</taxon>
        <taxon>Candida/Lodderomyces clade</taxon>
        <taxon>Lodderomyces</taxon>
    </lineage>
</organism>
<feature type="compositionally biased region" description="Polar residues" evidence="1">
    <location>
        <begin position="622"/>
        <end position="647"/>
    </location>
</feature>
<dbReference type="RefSeq" id="XP_066828459.1">
    <property type="nucleotide sequence ID" value="XM_066971419.1"/>
</dbReference>
<feature type="compositionally biased region" description="Basic and acidic residues" evidence="1">
    <location>
        <begin position="561"/>
        <end position="615"/>
    </location>
</feature>
<feature type="compositionally biased region" description="Polar residues" evidence="1">
    <location>
        <begin position="496"/>
        <end position="512"/>
    </location>
</feature>
<dbReference type="Gene3D" id="3.40.525.10">
    <property type="entry name" value="CRAL-TRIO lipid binding domain"/>
    <property type="match status" value="1"/>
</dbReference>
<evidence type="ECO:0000313" key="4">
    <source>
        <dbReference type="Proteomes" id="UP001497383"/>
    </source>
</evidence>
<dbReference type="InterPro" id="IPR000198">
    <property type="entry name" value="RhoGAP_dom"/>
</dbReference>
<evidence type="ECO:0000259" key="2">
    <source>
        <dbReference type="PROSITE" id="PS50238"/>
    </source>
</evidence>
<reference evidence="3 4" key="1">
    <citation type="submission" date="2024-03" db="EMBL/GenBank/DDBJ databases">
        <authorList>
            <person name="Brejova B."/>
        </authorList>
    </citation>
    <scope>NUCLEOTIDE SEQUENCE [LARGE SCALE GENOMIC DNA]</scope>
    <source>
        <strain evidence="3 4">CBS 14171</strain>
    </source>
</reference>
<feature type="compositionally biased region" description="Low complexity" evidence="1">
    <location>
        <begin position="441"/>
        <end position="467"/>
    </location>
</feature>
<dbReference type="CDD" id="cd00159">
    <property type="entry name" value="RhoGAP"/>
    <property type="match status" value="1"/>
</dbReference>
<feature type="domain" description="Rho-GAP" evidence="2">
    <location>
        <begin position="190"/>
        <end position="372"/>
    </location>
</feature>
<dbReference type="Gene3D" id="1.10.555.10">
    <property type="entry name" value="Rho GTPase activation protein"/>
    <property type="match status" value="1"/>
</dbReference>
<dbReference type="GeneID" id="92206717"/>
<proteinExistence type="predicted"/>
<keyword evidence="4" id="KW-1185">Reference proteome</keyword>
<name>A0ABP0ZIM5_9ASCO</name>
<dbReference type="InterPro" id="IPR008936">
    <property type="entry name" value="Rho_GTPase_activation_prot"/>
</dbReference>
<dbReference type="InterPro" id="IPR036865">
    <property type="entry name" value="CRAL-TRIO_dom_sf"/>
</dbReference>
<accession>A0ABP0ZIM5</accession>
<feature type="compositionally biased region" description="Polar residues" evidence="1">
    <location>
        <begin position="663"/>
        <end position="686"/>
    </location>
</feature>
<dbReference type="SUPFAM" id="SSF48350">
    <property type="entry name" value="GTPase activation domain, GAP"/>
    <property type="match status" value="1"/>
</dbReference>